<dbReference type="Proteomes" id="UP001059597">
    <property type="component" value="Chromosome"/>
</dbReference>
<evidence type="ECO:0000313" key="2">
    <source>
        <dbReference type="Proteomes" id="UP001059597"/>
    </source>
</evidence>
<sequence length="300" mass="32685">MTAPPCWTDDLFPFPTPPALAKVIDIAWEEGFLTTDLYEEGLYDAGRVQTSFALPFDLCEVPLAPQGWEYCYAGEAFRRHHVPFMSVPELLPFADLGTGTCVGWVVPAPELGRTDHPVASFGHKEPGVIGRNTLDGLTFLLSLALRSGGERRRTQVARLSAELGIHPTPEYGLTPGGRSDAEVPLDLAPPAGWRHEPDPSGIGVGVLAPNDAFADEYPAFTGDTDFILADASRMLDAGYPASALMGLTAAYHEDVGRLPDLHPLWARAYDDLGRTLLRERLDVMLEDHPGQPRTLTEWGV</sequence>
<keyword evidence="2" id="KW-1185">Reference proteome</keyword>
<evidence type="ECO:0000313" key="1">
    <source>
        <dbReference type="EMBL" id="BDM70241.1"/>
    </source>
</evidence>
<gene>
    <name evidence="1" type="ORF">HEK616_37280</name>
</gene>
<protein>
    <submittedName>
        <fullName evidence="1">Uncharacterized protein</fullName>
    </submittedName>
</protein>
<reference evidence="1" key="1">
    <citation type="submission" date="2022-06" db="EMBL/GenBank/DDBJ databases">
        <title>Complete genome sequence of Streptomyces nigrescens HEK616.</title>
        <authorList>
            <person name="Asamizu S."/>
            <person name="Onaka H."/>
        </authorList>
    </citation>
    <scope>NUCLEOTIDE SEQUENCE</scope>
    <source>
        <strain evidence="1">HEK616</strain>
    </source>
</reference>
<organism evidence="1 2">
    <name type="scientific">Streptomyces nigrescens</name>
    <dbReference type="NCBI Taxonomy" id="1920"/>
    <lineage>
        <taxon>Bacteria</taxon>
        <taxon>Bacillati</taxon>
        <taxon>Actinomycetota</taxon>
        <taxon>Actinomycetes</taxon>
        <taxon>Kitasatosporales</taxon>
        <taxon>Streptomycetaceae</taxon>
        <taxon>Streptomyces</taxon>
    </lineage>
</organism>
<proteinExistence type="predicted"/>
<accession>A0ABM7ZV53</accession>
<name>A0ABM7ZV53_STRNI</name>
<dbReference type="EMBL" id="AP026073">
    <property type="protein sequence ID" value="BDM70241.1"/>
    <property type="molecule type" value="Genomic_DNA"/>
</dbReference>